<accession>A0A5B7HAU5</accession>
<feature type="region of interest" description="Disordered" evidence="1">
    <location>
        <begin position="1"/>
        <end position="45"/>
    </location>
</feature>
<feature type="region of interest" description="Disordered" evidence="1">
    <location>
        <begin position="92"/>
        <end position="122"/>
    </location>
</feature>
<evidence type="ECO:0000313" key="2">
    <source>
        <dbReference type="EMBL" id="MPC65874.1"/>
    </source>
</evidence>
<gene>
    <name evidence="2" type="ORF">E2C01_060013</name>
</gene>
<dbReference type="EMBL" id="VSRR010023951">
    <property type="protein sequence ID" value="MPC65874.1"/>
    <property type="molecule type" value="Genomic_DNA"/>
</dbReference>
<keyword evidence="3" id="KW-1185">Reference proteome</keyword>
<reference evidence="2 3" key="1">
    <citation type="submission" date="2019-05" db="EMBL/GenBank/DDBJ databases">
        <title>Another draft genome of Portunus trituberculatus and its Hox gene families provides insights of decapod evolution.</title>
        <authorList>
            <person name="Jeong J.-H."/>
            <person name="Song I."/>
            <person name="Kim S."/>
            <person name="Choi T."/>
            <person name="Kim D."/>
            <person name="Ryu S."/>
            <person name="Kim W."/>
        </authorList>
    </citation>
    <scope>NUCLEOTIDE SEQUENCE [LARGE SCALE GENOMIC DNA]</scope>
    <source>
        <tissue evidence="2">Muscle</tissue>
    </source>
</reference>
<organism evidence="2 3">
    <name type="scientific">Portunus trituberculatus</name>
    <name type="common">Swimming crab</name>
    <name type="synonym">Neptunus trituberculatus</name>
    <dbReference type="NCBI Taxonomy" id="210409"/>
    <lineage>
        <taxon>Eukaryota</taxon>
        <taxon>Metazoa</taxon>
        <taxon>Ecdysozoa</taxon>
        <taxon>Arthropoda</taxon>
        <taxon>Crustacea</taxon>
        <taxon>Multicrustacea</taxon>
        <taxon>Malacostraca</taxon>
        <taxon>Eumalacostraca</taxon>
        <taxon>Eucarida</taxon>
        <taxon>Decapoda</taxon>
        <taxon>Pleocyemata</taxon>
        <taxon>Brachyura</taxon>
        <taxon>Eubrachyura</taxon>
        <taxon>Portunoidea</taxon>
        <taxon>Portunidae</taxon>
        <taxon>Portuninae</taxon>
        <taxon>Portunus</taxon>
    </lineage>
</organism>
<dbReference type="Proteomes" id="UP000324222">
    <property type="component" value="Unassembled WGS sequence"/>
</dbReference>
<sequence>MRRWERDRLRTRGSGRREGGAGSSRLSSPPRLATPLTSPQEKEVGVPRCSARVPASPWRCIGRHLVYELNKSCVLDLRLGVVRLVTRRGEGSLGFQGEERGGERTTRGVDEREMGKVVEKLE</sequence>
<feature type="compositionally biased region" description="Basic and acidic residues" evidence="1">
    <location>
        <begin position="97"/>
        <end position="122"/>
    </location>
</feature>
<dbReference type="AlphaFoldDB" id="A0A5B7HAU5"/>
<name>A0A5B7HAU5_PORTR</name>
<protein>
    <submittedName>
        <fullName evidence="2">Uncharacterized protein</fullName>
    </submittedName>
</protein>
<comment type="caution">
    <text evidence="2">The sequence shown here is derived from an EMBL/GenBank/DDBJ whole genome shotgun (WGS) entry which is preliminary data.</text>
</comment>
<evidence type="ECO:0000313" key="3">
    <source>
        <dbReference type="Proteomes" id="UP000324222"/>
    </source>
</evidence>
<proteinExistence type="predicted"/>
<feature type="compositionally biased region" description="Basic and acidic residues" evidence="1">
    <location>
        <begin position="1"/>
        <end position="19"/>
    </location>
</feature>
<evidence type="ECO:0000256" key="1">
    <source>
        <dbReference type="SAM" id="MobiDB-lite"/>
    </source>
</evidence>